<dbReference type="Pfam" id="PF00496">
    <property type="entry name" value="SBP_bac_5"/>
    <property type="match status" value="1"/>
</dbReference>
<comment type="caution">
    <text evidence="6">The sequence shown here is derived from an EMBL/GenBank/DDBJ whole genome shotgun (WGS) entry which is preliminary data.</text>
</comment>
<evidence type="ECO:0000256" key="3">
    <source>
        <dbReference type="ARBA" id="ARBA00022448"/>
    </source>
</evidence>
<reference evidence="6 7" key="1">
    <citation type="submission" date="2020-11" db="EMBL/GenBank/DDBJ databases">
        <title>WGS of Herminiimonas contaminans strain Marseille-Q4544 isolated from planarians Schmidtea mediterranea.</title>
        <authorList>
            <person name="Kangale L."/>
        </authorList>
    </citation>
    <scope>NUCLEOTIDE SEQUENCE [LARGE SCALE GENOMIC DNA]</scope>
    <source>
        <strain evidence="6 7">Marseille-Q4544</strain>
    </source>
</reference>
<dbReference type="EMBL" id="JADOEL010000004">
    <property type="protein sequence ID" value="MBF8177384.1"/>
    <property type="molecule type" value="Genomic_DNA"/>
</dbReference>
<keyword evidence="7" id="KW-1185">Reference proteome</keyword>
<dbReference type="PANTHER" id="PTHR30290">
    <property type="entry name" value="PERIPLASMIC BINDING COMPONENT OF ABC TRANSPORTER"/>
    <property type="match status" value="1"/>
</dbReference>
<gene>
    <name evidence="6" type="ORF">IXC47_06815</name>
</gene>
<evidence type="ECO:0000256" key="1">
    <source>
        <dbReference type="ARBA" id="ARBA00004196"/>
    </source>
</evidence>
<feature type="domain" description="Solute-binding protein family 5" evidence="5">
    <location>
        <begin position="119"/>
        <end position="491"/>
    </location>
</feature>
<evidence type="ECO:0000259" key="5">
    <source>
        <dbReference type="Pfam" id="PF00496"/>
    </source>
</evidence>
<dbReference type="Gene3D" id="3.40.190.10">
    <property type="entry name" value="Periplasmic binding protein-like II"/>
    <property type="match status" value="1"/>
</dbReference>
<comment type="subcellular location">
    <subcellularLocation>
        <location evidence="1">Cell envelope</location>
    </subcellularLocation>
</comment>
<organism evidence="6 7">
    <name type="scientific">Herminiimonas contaminans</name>
    <dbReference type="NCBI Taxonomy" id="1111140"/>
    <lineage>
        <taxon>Bacteria</taxon>
        <taxon>Pseudomonadati</taxon>
        <taxon>Pseudomonadota</taxon>
        <taxon>Betaproteobacteria</taxon>
        <taxon>Burkholderiales</taxon>
        <taxon>Oxalobacteraceae</taxon>
        <taxon>Herminiimonas</taxon>
    </lineage>
</organism>
<dbReference type="PROSITE" id="PS51257">
    <property type="entry name" value="PROKAR_LIPOPROTEIN"/>
    <property type="match status" value="1"/>
</dbReference>
<dbReference type="Proteomes" id="UP000657372">
    <property type="component" value="Unassembled WGS sequence"/>
</dbReference>
<sequence>MIRIDKGVELRSLLNTLLRISLLAGACILGACSSGDSEKTASQGAGDVTGSAILRDGQLSYAATDYYQQSAGKPGGTLRATVALDTSTFDVHAISHGNVQWLGRILYDGLVYQDEQGNISPWLAKSWDISPDGKTYTFHLRDDVTFSDGVRFNAEAVLVNLEHMRDPKTKSPLAAAYIRPYQRGRIVDEYTFEATLSEPYSPFLDVLAQSWLGMISPKQIKENPKSIAEHPIGSGPFVLESYVRAQGANFVKRADYNWAPPVVRHQGPAYLDRIELSFVPEAMIRYSSLQSGQSDFTLDAPAQNAKAIRADPNLRFHSRVRKGNPFRSLTLNVEKAPFNDVQVRKALALAIDREGVAWITGFGEYAPKGDFLAANSRYYDPSFKDALAYNVAESNRLFDQAGWTARDDKGYRVKDGQRLSATLLITENPAFPNSVAVAIQSDARKVGFELNIDVVPTAVATDKRYAGDYQALGGGYWHTNTPDGLYILYHSNSIASEKLIGQNSSRLRDPELDDALDRARRSSDPVELKALYSQAQRRLTELVPAVPSYESIHMIAYRSNVKGVIFDTSHNTPLFIGVWLDKEGS</sequence>
<dbReference type="InterPro" id="IPR039424">
    <property type="entry name" value="SBP_5"/>
</dbReference>
<accession>A0ABS0ERB7</accession>
<dbReference type="PIRSF" id="PIRSF002741">
    <property type="entry name" value="MppA"/>
    <property type="match status" value="1"/>
</dbReference>
<protein>
    <submittedName>
        <fullName evidence="6">ABC transporter substrate-binding protein</fullName>
    </submittedName>
</protein>
<dbReference type="CDD" id="cd08492">
    <property type="entry name" value="PBP2_NikA_DppA_OppA_like_15"/>
    <property type="match status" value="1"/>
</dbReference>
<dbReference type="RefSeq" id="WP_195875212.1">
    <property type="nucleotide sequence ID" value="NZ_JADOEL010000004.1"/>
</dbReference>
<dbReference type="InterPro" id="IPR030678">
    <property type="entry name" value="Peptide/Ni-bd"/>
</dbReference>
<keyword evidence="3" id="KW-0813">Transport</keyword>
<evidence type="ECO:0000256" key="4">
    <source>
        <dbReference type="ARBA" id="ARBA00022729"/>
    </source>
</evidence>
<name>A0ABS0ERB7_9BURK</name>
<comment type="similarity">
    <text evidence="2">Belongs to the bacterial solute-binding protein 5 family.</text>
</comment>
<dbReference type="PANTHER" id="PTHR30290:SF10">
    <property type="entry name" value="PERIPLASMIC OLIGOPEPTIDE-BINDING PROTEIN-RELATED"/>
    <property type="match status" value="1"/>
</dbReference>
<proteinExistence type="inferred from homology"/>
<keyword evidence="4" id="KW-0732">Signal</keyword>
<evidence type="ECO:0000313" key="7">
    <source>
        <dbReference type="Proteomes" id="UP000657372"/>
    </source>
</evidence>
<dbReference type="SUPFAM" id="SSF53850">
    <property type="entry name" value="Periplasmic binding protein-like II"/>
    <property type="match status" value="1"/>
</dbReference>
<evidence type="ECO:0000313" key="6">
    <source>
        <dbReference type="EMBL" id="MBF8177384.1"/>
    </source>
</evidence>
<dbReference type="InterPro" id="IPR000914">
    <property type="entry name" value="SBP_5_dom"/>
</dbReference>
<evidence type="ECO:0000256" key="2">
    <source>
        <dbReference type="ARBA" id="ARBA00005695"/>
    </source>
</evidence>
<dbReference type="Gene3D" id="3.10.105.10">
    <property type="entry name" value="Dipeptide-binding Protein, Domain 3"/>
    <property type="match status" value="1"/>
</dbReference>